<dbReference type="GO" id="GO:0016020">
    <property type="term" value="C:membrane"/>
    <property type="evidence" value="ECO:0007669"/>
    <property type="project" value="UniProtKB-SubCell"/>
</dbReference>
<evidence type="ECO:0000313" key="8">
    <source>
        <dbReference type="EMBL" id="KAK6532020.1"/>
    </source>
</evidence>
<dbReference type="Pfam" id="PF20684">
    <property type="entry name" value="Fung_rhodopsin"/>
    <property type="match status" value="1"/>
</dbReference>
<dbReference type="InterPro" id="IPR052337">
    <property type="entry name" value="SAT4-like"/>
</dbReference>
<evidence type="ECO:0000256" key="2">
    <source>
        <dbReference type="ARBA" id="ARBA00022692"/>
    </source>
</evidence>
<reference evidence="8 9" key="1">
    <citation type="submission" date="2019-10" db="EMBL/GenBank/DDBJ databases">
        <authorList>
            <person name="Palmer J.M."/>
        </authorList>
    </citation>
    <scope>NUCLEOTIDE SEQUENCE [LARGE SCALE GENOMIC DNA]</scope>
    <source>
        <strain evidence="8 9">TWF694</strain>
    </source>
</reference>
<evidence type="ECO:0000259" key="7">
    <source>
        <dbReference type="Pfam" id="PF20684"/>
    </source>
</evidence>
<feature type="transmembrane region" description="Helical" evidence="6">
    <location>
        <begin position="166"/>
        <end position="189"/>
    </location>
</feature>
<keyword evidence="2 6" id="KW-0812">Transmembrane</keyword>
<feature type="domain" description="Rhodopsin" evidence="7">
    <location>
        <begin position="19"/>
        <end position="198"/>
    </location>
</feature>
<comment type="caution">
    <text evidence="8">The sequence shown here is derived from an EMBL/GenBank/DDBJ whole genome shotgun (WGS) entry which is preliminary data.</text>
</comment>
<protein>
    <recommendedName>
        <fullName evidence="7">Rhodopsin domain-containing protein</fullName>
    </recommendedName>
</protein>
<dbReference type="PANTHER" id="PTHR33048">
    <property type="entry name" value="PTH11-LIKE INTEGRAL MEMBRANE PROTEIN (AFU_ORTHOLOGUE AFUA_5G11245)"/>
    <property type="match status" value="1"/>
</dbReference>
<dbReference type="InterPro" id="IPR049326">
    <property type="entry name" value="Rhodopsin_dom_fungi"/>
</dbReference>
<comment type="subcellular location">
    <subcellularLocation>
        <location evidence="1">Membrane</location>
        <topology evidence="1">Multi-pass membrane protein</topology>
    </subcellularLocation>
</comment>
<dbReference type="PANTHER" id="PTHR33048:SF158">
    <property type="entry name" value="MEMBRANE PROTEIN PTH11-LIKE, PUTATIVE-RELATED"/>
    <property type="match status" value="1"/>
</dbReference>
<keyword evidence="3 6" id="KW-1133">Transmembrane helix</keyword>
<organism evidence="8 9">
    <name type="scientific">Orbilia ellipsospora</name>
    <dbReference type="NCBI Taxonomy" id="2528407"/>
    <lineage>
        <taxon>Eukaryota</taxon>
        <taxon>Fungi</taxon>
        <taxon>Dikarya</taxon>
        <taxon>Ascomycota</taxon>
        <taxon>Pezizomycotina</taxon>
        <taxon>Orbiliomycetes</taxon>
        <taxon>Orbiliales</taxon>
        <taxon>Orbiliaceae</taxon>
        <taxon>Orbilia</taxon>
    </lineage>
</organism>
<dbReference type="AlphaFoldDB" id="A0AAV9X0R1"/>
<comment type="similarity">
    <text evidence="5">Belongs to the SAT4 family.</text>
</comment>
<feature type="transmembrane region" description="Helical" evidence="6">
    <location>
        <begin position="12"/>
        <end position="32"/>
    </location>
</feature>
<evidence type="ECO:0000256" key="1">
    <source>
        <dbReference type="ARBA" id="ARBA00004141"/>
    </source>
</evidence>
<feature type="transmembrane region" description="Helical" evidence="6">
    <location>
        <begin position="130"/>
        <end position="154"/>
    </location>
</feature>
<sequence length="263" mass="29648">MNFNDYYKNLLSFSLMSGAILPLAKTSILLLLLRIGSVISRVRFAVWGILLFNVSACIVLEFITLFQCPQKPDNTWESTTFGGARCFGRIQMGRANIAQLAISIFTDLLVFPIPVYIASRIKKARIRDRIMVVALFSLGLCVTVIGAVRISLIYEDRLYVRNVYDWTFYGLIFVIQHIENTLAIVIPSIPNLRVLFKRTPNRRGSEVTEIGHRRTWAQQSDSSPSVAHIDDMSSTEHSKDSMIVLSISVGDHTSASLEHHEQV</sequence>
<keyword evidence="9" id="KW-1185">Reference proteome</keyword>
<evidence type="ECO:0000256" key="6">
    <source>
        <dbReference type="SAM" id="Phobius"/>
    </source>
</evidence>
<evidence type="ECO:0000313" key="9">
    <source>
        <dbReference type="Proteomes" id="UP001365542"/>
    </source>
</evidence>
<feature type="transmembrane region" description="Helical" evidence="6">
    <location>
        <begin position="44"/>
        <end position="66"/>
    </location>
</feature>
<keyword evidence="4 6" id="KW-0472">Membrane</keyword>
<proteinExistence type="inferred from homology"/>
<accession>A0AAV9X0R1</accession>
<gene>
    <name evidence="8" type="ORF">TWF694_003183</name>
</gene>
<name>A0AAV9X0R1_9PEZI</name>
<feature type="transmembrane region" description="Helical" evidence="6">
    <location>
        <begin position="97"/>
        <end position="118"/>
    </location>
</feature>
<evidence type="ECO:0000256" key="4">
    <source>
        <dbReference type="ARBA" id="ARBA00023136"/>
    </source>
</evidence>
<dbReference type="Proteomes" id="UP001365542">
    <property type="component" value="Unassembled WGS sequence"/>
</dbReference>
<evidence type="ECO:0000256" key="5">
    <source>
        <dbReference type="ARBA" id="ARBA00038359"/>
    </source>
</evidence>
<evidence type="ECO:0000256" key="3">
    <source>
        <dbReference type="ARBA" id="ARBA00022989"/>
    </source>
</evidence>
<dbReference type="EMBL" id="JAVHJO010000012">
    <property type="protein sequence ID" value="KAK6532020.1"/>
    <property type="molecule type" value="Genomic_DNA"/>
</dbReference>